<gene>
    <name evidence="8" type="ORF">D5S18_14315</name>
</gene>
<proteinExistence type="inferred from homology"/>
<accession>A0A3A4JXU4</accession>
<comment type="similarity">
    <text evidence="2">Belongs to the polysaccharide synthase family.</text>
</comment>
<evidence type="ECO:0000256" key="1">
    <source>
        <dbReference type="ARBA" id="ARBA00004651"/>
    </source>
</evidence>
<dbReference type="Pfam" id="PF13440">
    <property type="entry name" value="Polysacc_synt_3"/>
    <property type="match status" value="1"/>
</dbReference>
<feature type="transmembrane region" description="Helical" evidence="7">
    <location>
        <begin position="395"/>
        <end position="415"/>
    </location>
</feature>
<dbReference type="PANTHER" id="PTHR30250">
    <property type="entry name" value="PST FAMILY PREDICTED COLANIC ACID TRANSPORTER"/>
    <property type="match status" value="1"/>
</dbReference>
<feature type="transmembrane region" description="Helical" evidence="7">
    <location>
        <begin position="427"/>
        <end position="448"/>
    </location>
</feature>
<feature type="transmembrane region" description="Helical" evidence="7">
    <location>
        <begin position="368"/>
        <end position="389"/>
    </location>
</feature>
<reference evidence="8 9" key="1">
    <citation type="submission" date="2018-09" db="EMBL/GenBank/DDBJ databases">
        <title>YIM PH21274 draft genome.</title>
        <authorList>
            <person name="Miao C."/>
        </authorList>
    </citation>
    <scope>NUCLEOTIDE SEQUENCE [LARGE SCALE GENOMIC DNA]</scope>
    <source>
        <strain evidence="8 9">YIM PH 21724</strain>
    </source>
</reference>
<sequence>MSGEGEAAVETDGGEPTLTRRIGRVAAASAGALIFGELVSFGQTIALARLLSPTEVGMFAAGTVLTMLLTTFVEGGLRSALVQREEGIEDAAETVFRASLLNGVAMAIGALAVAPLIGVLFHSGTIGWVAAATSGFLLIFALTNVPEALLQRAFSVRRRIVVGPAVAVSFAVVSVTLAALGFGVWSMVIGTYVSYVVWVAAVWWLAGWRPGRGRATIRLWRELARFGSPVVVNMLGSRVQTTVEAAVVGRVLSSAALGNYRYGQRIAQIPVRFIVEVGAISLFPAFSRIAEDRERFAAAYLRALRLVTVGAAALTGLIIALGEPAVVVVFGARWRDAGTVLVAMAGLGLGKAWMSVSEEAIKGSGRTGLLNWQTAIELTLGIGALLALLHFYGLMGVGLATSATALVVAVVVSTLARRVIGIPLRTFARAVVAPLPAAALALAATWYLEHHLLRSDTHPIPVALAALILDVAVFVAIYLLVLAVLAPDVIRGLARLAGRALRRSRRDESDRKSN</sequence>
<evidence type="ECO:0000256" key="5">
    <source>
        <dbReference type="ARBA" id="ARBA00022989"/>
    </source>
</evidence>
<dbReference type="InterPro" id="IPR050833">
    <property type="entry name" value="Poly_Biosynth_Transport"/>
</dbReference>
<evidence type="ECO:0000313" key="9">
    <source>
        <dbReference type="Proteomes" id="UP000266677"/>
    </source>
</evidence>
<protein>
    <submittedName>
        <fullName evidence="8">Polysaccharide biosynthesis protein</fullName>
    </submittedName>
</protein>
<keyword evidence="6 7" id="KW-0472">Membrane</keyword>
<evidence type="ECO:0000256" key="3">
    <source>
        <dbReference type="ARBA" id="ARBA00022475"/>
    </source>
</evidence>
<name>A0A3A4JXU4_9NOCA</name>
<evidence type="ECO:0000256" key="6">
    <source>
        <dbReference type="ARBA" id="ARBA00023136"/>
    </source>
</evidence>
<feature type="transmembrane region" description="Helical" evidence="7">
    <location>
        <begin position="460"/>
        <end position="486"/>
    </location>
</feature>
<feature type="transmembrane region" description="Helical" evidence="7">
    <location>
        <begin position="126"/>
        <end position="149"/>
    </location>
</feature>
<evidence type="ECO:0000313" key="8">
    <source>
        <dbReference type="EMBL" id="RJO75599.1"/>
    </source>
</evidence>
<keyword evidence="4 7" id="KW-0812">Transmembrane</keyword>
<feature type="transmembrane region" description="Helical" evidence="7">
    <location>
        <begin position="161"/>
        <end position="183"/>
    </location>
</feature>
<feature type="transmembrane region" description="Helical" evidence="7">
    <location>
        <begin position="303"/>
        <end position="331"/>
    </location>
</feature>
<feature type="transmembrane region" description="Helical" evidence="7">
    <location>
        <begin position="25"/>
        <end position="50"/>
    </location>
</feature>
<comment type="caution">
    <text evidence="8">The sequence shown here is derived from an EMBL/GenBank/DDBJ whole genome shotgun (WGS) entry which is preliminary data.</text>
</comment>
<comment type="subcellular location">
    <subcellularLocation>
        <location evidence="1">Cell membrane</location>
        <topology evidence="1">Multi-pass membrane protein</topology>
    </subcellularLocation>
</comment>
<evidence type="ECO:0000256" key="7">
    <source>
        <dbReference type="SAM" id="Phobius"/>
    </source>
</evidence>
<keyword evidence="3" id="KW-1003">Cell membrane</keyword>
<keyword evidence="9" id="KW-1185">Reference proteome</keyword>
<feature type="transmembrane region" description="Helical" evidence="7">
    <location>
        <begin position="56"/>
        <end position="77"/>
    </location>
</feature>
<feature type="transmembrane region" description="Helical" evidence="7">
    <location>
        <begin position="189"/>
        <end position="208"/>
    </location>
</feature>
<dbReference type="AlphaFoldDB" id="A0A3A4JXU4"/>
<evidence type="ECO:0000256" key="4">
    <source>
        <dbReference type="ARBA" id="ARBA00022692"/>
    </source>
</evidence>
<dbReference type="PANTHER" id="PTHR30250:SF10">
    <property type="entry name" value="LIPOPOLYSACCHARIDE BIOSYNTHESIS PROTEIN WZXC"/>
    <property type="match status" value="1"/>
</dbReference>
<dbReference type="EMBL" id="QZFU01000018">
    <property type="protein sequence ID" value="RJO75599.1"/>
    <property type="molecule type" value="Genomic_DNA"/>
</dbReference>
<dbReference type="OrthoDB" id="3609824at2"/>
<feature type="transmembrane region" description="Helical" evidence="7">
    <location>
        <begin position="337"/>
        <end position="356"/>
    </location>
</feature>
<evidence type="ECO:0000256" key="2">
    <source>
        <dbReference type="ARBA" id="ARBA00007430"/>
    </source>
</evidence>
<organism evidence="8 9">
    <name type="scientific">Nocardia panacis</name>
    <dbReference type="NCBI Taxonomy" id="2340916"/>
    <lineage>
        <taxon>Bacteria</taxon>
        <taxon>Bacillati</taxon>
        <taxon>Actinomycetota</taxon>
        <taxon>Actinomycetes</taxon>
        <taxon>Mycobacteriales</taxon>
        <taxon>Nocardiaceae</taxon>
        <taxon>Nocardia</taxon>
    </lineage>
</organism>
<keyword evidence="5 7" id="KW-1133">Transmembrane helix</keyword>
<dbReference type="RefSeq" id="WP_120041139.1">
    <property type="nucleotide sequence ID" value="NZ_QZFU01000018.1"/>
</dbReference>
<dbReference type="GO" id="GO:0005886">
    <property type="term" value="C:plasma membrane"/>
    <property type="evidence" value="ECO:0007669"/>
    <property type="project" value="UniProtKB-SubCell"/>
</dbReference>
<dbReference type="Proteomes" id="UP000266677">
    <property type="component" value="Unassembled WGS sequence"/>
</dbReference>
<feature type="transmembrane region" description="Helical" evidence="7">
    <location>
        <begin position="98"/>
        <end position="120"/>
    </location>
</feature>